<evidence type="ECO:0000256" key="1">
    <source>
        <dbReference type="SAM" id="MobiDB-lite"/>
    </source>
</evidence>
<dbReference type="InterPro" id="IPR052809">
    <property type="entry name" value="Actin_polarity_regulatory"/>
</dbReference>
<dbReference type="PROSITE" id="PS50211">
    <property type="entry name" value="DENN"/>
    <property type="match status" value="1"/>
</dbReference>
<dbReference type="EMBL" id="CP034206">
    <property type="protein sequence ID" value="QBZ59704.1"/>
    <property type="molecule type" value="Genomic_DNA"/>
</dbReference>
<gene>
    <name evidence="3" type="ORF">PoMZ_04667</name>
</gene>
<feature type="region of interest" description="Disordered" evidence="1">
    <location>
        <begin position="190"/>
        <end position="209"/>
    </location>
</feature>
<feature type="region of interest" description="Disordered" evidence="1">
    <location>
        <begin position="219"/>
        <end position="255"/>
    </location>
</feature>
<dbReference type="PANTHER" id="PTHR28245">
    <property type="entry name" value="ARF3-INTERACTING PROTEIN 1"/>
    <property type="match status" value="1"/>
</dbReference>
<feature type="compositionally biased region" description="Polar residues" evidence="1">
    <location>
        <begin position="17"/>
        <end position="43"/>
    </location>
</feature>
<dbReference type="Proteomes" id="UP000294847">
    <property type="component" value="Chromosome 3"/>
</dbReference>
<dbReference type="InterPro" id="IPR012860">
    <property type="entry name" value="Afi1_N"/>
</dbReference>
<evidence type="ECO:0000313" key="3">
    <source>
        <dbReference type="EMBL" id="QBZ59704.1"/>
    </source>
</evidence>
<feature type="compositionally biased region" description="Low complexity" evidence="1">
    <location>
        <begin position="84"/>
        <end position="104"/>
    </location>
</feature>
<dbReference type="OMA" id="GRHFWAQ"/>
<dbReference type="GO" id="GO:0051666">
    <property type="term" value="P:actin cortical patch localization"/>
    <property type="evidence" value="ECO:0007669"/>
    <property type="project" value="TreeGrafter"/>
</dbReference>
<feature type="compositionally biased region" description="Pro residues" evidence="1">
    <location>
        <begin position="65"/>
        <end position="74"/>
    </location>
</feature>
<feature type="domain" description="UDENN" evidence="2">
    <location>
        <begin position="135"/>
        <end position="689"/>
    </location>
</feature>
<dbReference type="InterPro" id="IPR037516">
    <property type="entry name" value="Tripartite_DENN"/>
</dbReference>
<evidence type="ECO:0000313" key="4">
    <source>
        <dbReference type="Proteomes" id="UP000294847"/>
    </source>
</evidence>
<dbReference type="AlphaFoldDB" id="A0A4P7NDY3"/>
<name>A0A4P7NDY3_PYROR</name>
<organism evidence="3 4">
    <name type="scientific">Pyricularia oryzae</name>
    <name type="common">Rice blast fungus</name>
    <name type="synonym">Magnaporthe oryzae</name>
    <dbReference type="NCBI Taxonomy" id="318829"/>
    <lineage>
        <taxon>Eukaryota</taxon>
        <taxon>Fungi</taxon>
        <taxon>Dikarya</taxon>
        <taxon>Ascomycota</taxon>
        <taxon>Pezizomycotina</taxon>
        <taxon>Sordariomycetes</taxon>
        <taxon>Sordariomycetidae</taxon>
        <taxon>Magnaporthales</taxon>
        <taxon>Pyriculariaceae</taxon>
        <taxon>Pyricularia</taxon>
    </lineage>
</organism>
<dbReference type="Pfam" id="PF07792">
    <property type="entry name" value="Afi1"/>
    <property type="match status" value="1"/>
</dbReference>
<dbReference type="PANTHER" id="PTHR28245:SF1">
    <property type="entry name" value="ARF3-INTERACTING PROTEIN 1"/>
    <property type="match status" value="1"/>
</dbReference>
<dbReference type="VEuPathDB" id="FungiDB:M_BR32_EuGene_00052101"/>
<protein>
    <recommendedName>
        <fullName evidence="2">UDENN domain-containing protein</fullName>
    </recommendedName>
</protein>
<dbReference type="Pfam" id="PF08616">
    <property type="entry name" value="SPA"/>
    <property type="match status" value="1"/>
</dbReference>
<feature type="compositionally biased region" description="Acidic residues" evidence="1">
    <location>
        <begin position="227"/>
        <end position="253"/>
    </location>
</feature>
<feature type="region of interest" description="Disordered" evidence="1">
    <location>
        <begin position="1"/>
        <end position="127"/>
    </location>
</feature>
<sequence length="849" mass="94925">MASAQAVSRPDLLNRVPGSSNANPFVQLYTDGSNGVNTSNKRTSLSSFPPSSRSGSQMSHVSRPPQSPQPPPPGIMSETDRTSDPSSKSKTSSTGTGVSSQHSSLSATRRYNPDAHPPRKLRSQYPRGATENHVEYILVASFDIDRGSVMDQQYPVAITGDENMLAELMLPDGAHMRHEDWTIFFLHKDQSEEEEDQERQAKDARKRRRQFRRDKALGLAGGRYEGDPGDDIENEDDGYGWEDDDSTDSEADGVEGPPLIYVLNLVNTKLDKTVKRGSIVKAMAICTRHPFLHIYKPLLLLALDEYFKAPVPETLAMLYDAVNAMDLSLMPKLSFLERHLLQASENKDLFMEKFEQMVQMRMAEDRGEDVPDQIFDASRSPAKRPGISRAGTKAHFEGQSTYSIPRDTHEFESKVVYKGIPIPIKVPVAVMPETVGDFSLIKLIQTFSEPHIKSPQPFTLHAHLTTNGSNTHPIIVLINALLTQKRVVFLGHNMPSGEVAEAVLASCALVSGGLLRGFTRFAFPYTDLTKIDDLLNVPGFIAGVTNPTFDLHPEWWDLLCDLQTGRMKISSRIEDASPTEGLLYFKQQNPAYANLVTSGPSNSATADSTGDNAFMVDILRSIAARAGERVVRAKWRDWVVKFTRIAAAFEESVYGASALYIGGDEPEAAVVPVGGHGYVWADDNAKMRELAGNVTRIEGWRNTRSYYSFIQDLAQHYSIKPLKGLDLHHMHDRLRTQRLTPAQSREIYTAFARHVHSYDEICLLLTVAPESHAGLFYIALGLFHKDRDVRLRTADLLERISEHEAGQHWWKALTRFEKLAFARIRREAELDMRAKLEKEGLSPVEKRIS</sequence>
<proteinExistence type="predicted"/>
<reference evidence="3 4" key="1">
    <citation type="journal article" date="2019" name="Mol. Biol. Evol.">
        <title>Blast fungal genomes show frequent chromosomal changes, gene gains and losses, and effector gene turnover.</title>
        <authorList>
            <person name="Gomez Luciano L.B."/>
            <person name="Jason Tsai I."/>
            <person name="Chuma I."/>
            <person name="Tosa Y."/>
            <person name="Chen Y.H."/>
            <person name="Li J.Y."/>
            <person name="Li M.Y."/>
            <person name="Jade Lu M.Y."/>
            <person name="Nakayashiki H."/>
            <person name="Li W.H."/>
        </authorList>
    </citation>
    <scope>NUCLEOTIDE SEQUENCE [LARGE SCALE GENOMIC DNA]</scope>
    <source>
        <strain evidence="3">MZ5-1-6</strain>
    </source>
</reference>
<accession>A0A4P7NDY3</accession>
<feature type="compositionally biased region" description="Low complexity" evidence="1">
    <location>
        <begin position="44"/>
        <end position="59"/>
    </location>
</feature>
<evidence type="ECO:0000259" key="2">
    <source>
        <dbReference type="PROSITE" id="PS50211"/>
    </source>
</evidence>
<dbReference type="GO" id="GO:0005886">
    <property type="term" value="C:plasma membrane"/>
    <property type="evidence" value="ECO:0007669"/>
    <property type="project" value="TreeGrafter"/>
</dbReference>